<dbReference type="SMART" id="SM00448">
    <property type="entry name" value="REC"/>
    <property type="match status" value="1"/>
</dbReference>
<feature type="modified residue" description="4-aspartylphosphate" evidence="6">
    <location>
        <position position="54"/>
    </location>
</feature>
<dbReference type="PROSITE" id="PS50110">
    <property type="entry name" value="RESPONSE_REGULATORY"/>
    <property type="match status" value="1"/>
</dbReference>
<sequence length="374" mass="41793">MRVLVIDDDPTILDIVVQYLDFSTKHEVNAVPSAKAALEAISDAEEPFECFLCDIQMPEVDGISLVKLIRQSPGHKQTPIIMLTAMHAKQDLDRAFHAGATDYVTKPFDCVDLPPRMQAAQKLSLEKSRNEHRTYKAGELVGMGGELKEIMLNDPITLPGIESALEYSEFENYLRELLRRRTARLTTVAVKIGSVDHLYAEYTSEQFKLMLGATAAAVQDTLLADGGVLSYRGNGTFLCIPEKGQTLRHRNQETELNKRLRSVFSSGDEVPVQLHIGEQVLLPKHSEAEAMTSLARAVENAEARNGDVSNAFLTNFFNVPRLFFGGRRVGQEQKHLEKRSYEALLNDTIKETGNDVWLQGLLRRDKVSDNGQSH</sequence>
<keyword evidence="9" id="KW-1185">Reference proteome</keyword>
<gene>
    <name evidence="8" type="ORF">KJP28_14565</name>
</gene>
<evidence type="ECO:0000256" key="2">
    <source>
        <dbReference type="ARBA" id="ARBA00023012"/>
    </source>
</evidence>
<dbReference type="CDD" id="cd17546">
    <property type="entry name" value="REC_hyHK_CKI1_RcsC-like"/>
    <property type="match status" value="1"/>
</dbReference>
<evidence type="ECO:0000256" key="6">
    <source>
        <dbReference type="PROSITE-ProRule" id="PRU00169"/>
    </source>
</evidence>
<evidence type="ECO:0000256" key="1">
    <source>
        <dbReference type="ARBA" id="ARBA00022553"/>
    </source>
</evidence>
<accession>A0ABS6T4H9</accession>
<evidence type="ECO:0000313" key="8">
    <source>
        <dbReference type="EMBL" id="MBV7380152.1"/>
    </source>
</evidence>
<protein>
    <submittedName>
        <fullName evidence="8">Response regulator</fullName>
    </submittedName>
</protein>
<evidence type="ECO:0000259" key="7">
    <source>
        <dbReference type="PROSITE" id="PS50110"/>
    </source>
</evidence>
<evidence type="ECO:0000256" key="4">
    <source>
        <dbReference type="ARBA" id="ARBA00023125"/>
    </source>
</evidence>
<dbReference type="RefSeq" id="WP_218393342.1">
    <property type="nucleotide sequence ID" value="NZ_JAHUZE010000003.1"/>
</dbReference>
<name>A0ABS6T4H9_9RHOB</name>
<comment type="caution">
    <text evidence="8">The sequence shown here is derived from an EMBL/GenBank/DDBJ whole genome shotgun (WGS) entry which is preliminary data.</text>
</comment>
<feature type="domain" description="Response regulatory" evidence="7">
    <location>
        <begin position="2"/>
        <end position="121"/>
    </location>
</feature>
<keyword evidence="2" id="KW-0902">Two-component regulatory system</keyword>
<evidence type="ECO:0000256" key="5">
    <source>
        <dbReference type="ARBA" id="ARBA00023163"/>
    </source>
</evidence>
<dbReference type="EMBL" id="JAHUZE010000003">
    <property type="protein sequence ID" value="MBV7380152.1"/>
    <property type="molecule type" value="Genomic_DNA"/>
</dbReference>
<proteinExistence type="predicted"/>
<dbReference type="Proteomes" id="UP000756530">
    <property type="component" value="Unassembled WGS sequence"/>
</dbReference>
<keyword evidence="5" id="KW-0804">Transcription</keyword>
<dbReference type="InterPro" id="IPR039420">
    <property type="entry name" value="WalR-like"/>
</dbReference>
<keyword evidence="3" id="KW-0805">Transcription regulation</keyword>
<dbReference type="PANTHER" id="PTHR48111">
    <property type="entry name" value="REGULATOR OF RPOS"/>
    <property type="match status" value="1"/>
</dbReference>
<evidence type="ECO:0000256" key="3">
    <source>
        <dbReference type="ARBA" id="ARBA00023015"/>
    </source>
</evidence>
<reference evidence="8 9" key="1">
    <citation type="submission" date="2021-05" db="EMBL/GenBank/DDBJ databases">
        <title>Culturable bacteria isolated from Daya Bay.</title>
        <authorList>
            <person name="Zheng W."/>
            <person name="Yu S."/>
            <person name="Huang Y."/>
        </authorList>
    </citation>
    <scope>NUCLEOTIDE SEQUENCE [LARGE SCALE GENOMIC DNA]</scope>
    <source>
        <strain evidence="8 9">DP4N28-5</strain>
    </source>
</reference>
<keyword evidence="1 6" id="KW-0597">Phosphoprotein</keyword>
<keyword evidence="4" id="KW-0238">DNA-binding</keyword>
<dbReference type="Pfam" id="PF00072">
    <property type="entry name" value="Response_reg"/>
    <property type="match status" value="1"/>
</dbReference>
<evidence type="ECO:0000313" key="9">
    <source>
        <dbReference type="Proteomes" id="UP000756530"/>
    </source>
</evidence>
<dbReference type="InterPro" id="IPR001789">
    <property type="entry name" value="Sig_transdc_resp-reg_receiver"/>
</dbReference>
<dbReference type="PANTHER" id="PTHR48111:SF1">
    <property type="entry name" value="TWO-COMPONENT RESPONSE REGULATOR ORR33"/>
    <property type="match status" value="1"/>
</dbReference>
<organism evidence="8 9">
    <name type="scientific">Maritimibacter dapengensis</name>
    <dbReference type="NCBI Taxonomy" id="2836868"/>
    <lineage>
        <taxon>Bacteria</taxon>
        <taxon>Pseudomonadati</taxon>
        <taxon>Pseudomonadota</taxon>
        <taxon>Alphaproteobacteria</taxon>
        <taxon>Rhodobacterales</taxon>
        <taxon>Roseobacteraceae</taxon>
        <taxon>Maritimibacter</taxon>
    </lineage>
</organism>